<comment type="function">
    <text evidence="7">Catalyzes the formation of 6,7-dimethyl-8-ribityllumazine by condensation of 5-amino-6-(D-ribitylamino)uracil with 3,4-dihydroxy-2-butanone 4-phosphate. This is the penultimate step in the biosynthesis of riboflavin.</text>
</comment>
<evidence type="ECO:0000256" key="7">
    <source>
        <dbReference type="RuleBase" id="RU003795"/>
    </source>
</evidence>
<dbReference type="AlphaFoldDB" id="A0A3L6RAJ6"/>
<dbReference type="GO" id="GO:0009349">
    <property type="term" value="C:riboflavin synthase complex"/>
    <property type="evidence" value="ECO:0007669"/>
    <property type="project" value="UniProtKB-UniRule"/>
</dbReference>
<evidence type="ECO:0000256" key="8">
    <source>
        <dbReference type="SAM" id="MobiDB-lite"/>
    </source>
</evidence>
<comment type="catalytic activity">
    <reaction evidence="6 7">
        <text>(2S)-2-hydroxy-3-oxobutyl phosphate + 5-amino-6-(D-ribitylamino)uracil = 6,7-dimethyl-8-(1-D-ribityl)lumazine + phosphate + 2 H2O + H(+)</text>
        <dbReference type="Rhea" id="RHEA:26152"/>
        <dbReference type="ChEBI" id="CHEBI:15377"/>
        <dbReference type="ChEBI" id="CHEBI:15378"/>
        <dbReference type="ChEBI" id="CHEBI:15934"/>
        <dbReference type="ChEBI" id="CHEBI:43474"/>
        <dbReference type="ChEBI" id="CHEBI:58201"/>
        <dbReference type="ChEBI" id="CHEBI:58830"/>
        <dbReference type="EC" id="2.5.1.78"/>
    </reaction>
</comment>
<dbReference type="Gene3D" id="3.40.50.960">
    <property type="entry name" value="Lumazine/riboflavin synthase"/>
    <property type="match status" value="1"/>
</dbReference>
<evidence type="ECO:0000256" key="2">
    <source>
        <dbReference type="ARBA" id="ARBA00007424"/>
    </source>
</evidence>
<evidence type="ECO:0000313" key="10">
    <source>
        <dbReference type="Proteomes" id="UP000275267"/>
    </source>
</evidence>
<name>A0A3L6RAJ6_PANMI</name>
<evidence type="ECO:0000313" key="9">
    <source>
        <dbReference type="EMBL" id="RLM99310.1"/>
    </source>
</evidence>
<dbReference type="OrthoDB" id="2965at2759"/>
<dbReference type="EC" id="2.5.1.78" evidence="3 7"/>
<reference evidence="10" key="1">
    <citation type="journal article" date="2019" name="Nat. Commun.">
        <title>The genome of broomcorn millet.</title>
        <authorList>
            <person name="Zou C."/>
            <person name="Miki D."/>
            <person name="Li D."/>
            <person name="Tang Q."/>
            <person name="Xiao L."/>
            <person name="Rajput S."/>
            <person name="Deng P."/>
            <person name="Jia W."/>
            <person name="Huang R."/>
            <person name="Zhang M."/>
            <person name="Sun Y."/>
            <person name="Hu J."/>
            <person name="Fu X."/>
            <person name="Schnable P.S."/>
            <person name="Li F."/>
            <person name="Zhang H."/>
            <person name="Feng B."/>
            <person name="Zhu X."/>
            <person name="Liu R."/>
            <person name="Schnable J.C."/>
            <person name="Zhu J.-K."/>
            <person name="Zhang H."/>
        </authorList>
    </citation>
    <scope>NUCLEOTIDE SEQUENCE [LARGE SCALE GENOMIC DNA]</scope>
</reference>
<dbReference type="CDD" id="cd09209">
    <property type="entry name" value="Lumazine_synthase-I"/>
    <property type="match status" value="1"/>
</dbReference>
<feature type="region of interest" description="Disordered" evidence="8">
    <location>
        <begin position="1"/>
        <end position="23"/>
    </location>
</feature>
<dbReference type="InterPro" id="IPR002180">
    <property type="entry name" value="LS/RS"/>
</dbReference>
<dbReference type="UniPathway" id="UPA00275">
    <property type="reaction ID" value="UER00404"/>
</dbReference>
<dbReference type="PANTHER" id="PTHR21058:SF0">
    <property type="entry name" value="6,7-DIMETHYL-8-RIBITYLLUMAZINE SYNTHASE"/>
    <property type="match status" value="1"/>
</dbReference>
<dbReference type="SUPFAM" id="SSF52121">
    <property type="entry name" value="Lumazine synthase"/>
    <property type="match status" value="1"/>
</dbReference>
<evidence type="ECO:0000256" key="1">
    <source>
        <dbReference type="ARBA" id="ARBA00004917"/>
    </source>
</evidence>
<dbReference type="InterPro" id="IPR034964">
    <property type="entry name" value="LS"/>
</dbReference>
<dbReference type="Proteomes" id="UP000275267">
    <property type="component" value="Unassembled WGS sequence"/>
</dbReference>
<comment type="caution">
    <text evidence="9">The sequence shown here is derived from an EMBL/GenBank/DDBJ whole genome shotgun (WGS) entry which is preliminary data.</text>
</comment>
<dbReference type="GO" id="GO:0009231">
    <property type="term" value="P:riboflavin biosynthetic process"/>
    <property type="evidence" value="ECO:0007669"/>
    <property type="project" value="UniProtKB-UniPathway"/>
</dbReference>
<dbReference type="PANTHER" id="PTHR21058">
    <property type="entry name" value="6,7-DIMETHYL-8-RIBITYLLUMAZINE SYNTHASE DMRL SYNTHASE LUMAZINE SYNTHASE"/>
    <property type="match status" value="1"/>
</dbReference>
<comment type="similarity">
    <text evidence="2 7">Belongs to the DMRL synthase family.</text>
</comment>
<keyword evidence="4 7" id="KW-0686">Riboflavin biosynthesis</keyword>
<comment type="pathway">
    <text evidence="1 7">Cofactor biosynthesis; riboflavin biosynthesis; riboflavin from 2-hydroxy-3-oxobutyl phosphate and 5-amino-6-(D-ribitylamino)uracil: step 1/2.</text>
</comment>
<gene>
    <name evidence="9" type="ORF">C2845_PM06G31060</name>
</gene>
<dbReference type="InterPro" id="IPR036467">
    <property type="entry name" value="LS/RS_sf"/>
</dbReference>
<evidence type="ECO:0000256" key="5">
    <source>
        <dbReference type="ARBA" id="ARBA00022679"/>
    </source>
</evidence>
<sequence length="304" mass="31345">MPAPPATPHAAASPRAARLHGAASPRASRAAAAFFPSRRTRLNPPLQPCTSLILILIRPSSSRFASRAAGRTRRRGALAVPGRPSRGAPEQADGVADQRRGAQVVARFNEVVTNLLLQGALETFQRYSVKPEDITVGIFSLLVVSVPGSFEVPITAQKLGKSGKFDAILCIGAVNRGDTTHYDAVANSAASGVLNAGLSAGIPCVFGVLTCEDMDQAPNRAGGKAGNKGTEAAITAKQLGGASLHAMGGPARAGGRRPGRRADATARPSCTIPAGNVKARLQAIWRGVEARMVPLVGDEAAADD</sequence>
<dbReference type="Pfam" id="PF00885">
    <property type="entry name" value="DMRL_synthase"/>
    <property type="match status" value="1"/>
</dbReference>
<keyword evidence="10" id="KW-1185">Reference proteome</keyword>
<evidence type="ECO:0000256" key="3">
    <source>
        <dbReference type="ARBA" id="ARBA00012664"/>
    </source>
</evidence>
<dbReference type="HAMAP" id="MF_00178">
    <property type="entry name" value="Lumazine_synth"/>
    <property type="match status" value="1"/>
</dbReference>
<accession>A0A3L6RAJ6</accession>
<dbReference type="GO" id="GO:0000906">
    <property type="term" value="F:6,7-dimethyl-8-ribityllumazine synthase activity"/>
    <property type="evidence" value="ECO:0007669"/>
    <property type="project" value="UniProtKB-EC"/>
</dbReference>
<protein>
    <recommendedName>
        <fullName evidence="3 7">6,7-dimethyl-8-ribityllumazine synthase</fullName>
        <shortName evidence="7">DMRL synthase</shortName>
        <ecNumber evidence="3 7">2.5.1.78</ecNumber>
    </recommendedName>
</protein>
<dbReference type="NCBIfam" id="TIGR00114">
    <property type="entry name" value="lumazine-synth"/>
    <property type="match status" value="1"/>
</dbReference>
<dbReference type="EMBL" id="PQIB02000009">
    <property type="protein sequence ID" value="RLM99310.1"/>
    <property type="molecule type" value="Genomic_DNA"/>
</dbReference>
<organism evidence="9 10">
    <name type="scientific">Panicum miliaceum</name>
    <name type="common">Proso millet</name>
    <name type="synonym">Broomcorn millet</name>
    <dbReference type="NCBI Taxonomy" id="4540"/>
    <lineage>
        <taxon>Eukaryota</taxon>
        <taxon>Viridiplantae</taxon>
        <taxon>Streptophyta</taxon>
        <taxon>Embryophyta</taxon>
        <taxon>Tracheophyta</taxon>
        <taxon>Spermatophyta</taxon>
        <taxon>Magnoliopsida</taxon>
        <taxon>Liliopsida</taxon>
        <taxon>Poales</taxon>
        <taxon>Poaceae</taxon>
        <taxon>PACMAD clade</taxon>
        <taxon>Panicoideae</taxon>
        <taxon>Panicodae</taxon>
        <taxon>Paniceae</taxon>
        <taxon>Panicinae</taxon>
        <taxon>Panicum</taxon>
        <taxon>Panicum sect. Panicum</taxon>
    </lineage>
</organism>
<keyword evidence="5 7" id="KW-0808">Transferase</keyword>
<evidence type="ECO:0000256" key="4">
    <source>
        <dbReference type="ARBA" id="ARBA00022619"/>
    </source>
</evidence>
<feature type="region of interest" description="Disordered" evidence="8">
    <location>
        <begin position="245"/>
        <end position="269"/>
    </location>
</feature>
<dbReference type="STRING" id="4540.A0A3L6RAJ6"/>
<proteinExistence type="inferred from homology"/>
<evidence type="ECO:0000256" key="6">
    <source>
        <dbReference type="ARBA" id="ARBA00048785"/>
    </source>
</evidence>
<feature type="region of interest" description="Disordered" evidence="8">
    <location>
        <begin position="66"/>
        <end position="96"/>
    </location>
</feature>
<feature type="compositionally biased region" description="Low complexity" evidence="8">
    <location>
        <begin position="8"/>
        <end position="23"/>
    </location>
</feature>